<keyword evidence="2" id="KW-1185">Reference proteome</keyword>
<dbReference type="RefSeq" id="WP_357978705.1">
    <property type="nucleotide sequence ID" value="NZ_JBFAIH010000007.1"/>
</dbReference>
<accession>A0ABV3F8G3</accession>
<evidence type="ECO:0000313" key="1">
    <source>
        <dbReference type="EMBL" id="MEV0363925.1"/>
    </source>
</evidence>
<evidence type="ECO:0000313" key="2">
    <source>
        <dbReference type="Proteomes" id="UP001551658"/>
    </source>
</evidence>
<comment type="caution">
    <text evidence="1">The sequence shown here is derived from an EMBL/GenBank/DDBJ whole genome shotgun (WGS) entry which is preliminary data.</text>
</comment>
<evidence type="ECO:0008006" key="3">
    <source>
        <dbReference type="Google" id="ProtNLM"/>
    </source>
</evidence>
<dbReference type="InterPro" id="IPR015797">
    <property type="entry name" value="NUDIX_hydrolase-like_dom_sf"/>
</dbReference>
<dbReference type="Proteomes" id="UP001551658">
    <property type="component" value="Unassembled WGS sequence"/>
</dbReference>
<sequence>MPAYHQALRPRTGLGTVSAISGPLPAAAREAREEIGVIIDPARLRFVHAAHVANSAPESCPGVFFQVSDWIGEPTNQ</sequence>
<dbReference type="EMBL" id="JBFAIH010000007">
    <property type="protein sequence ID" value="MEV0363925.1"/>
    <property type="molecule type" value="Genomic_DNA"/>
</dbReference>
<dbReference type="SUPFAM" id="SSF55811">
    <property type="entry name" value="Nudix"/>
    <property type="match status" value="1"/>
</dbReference>
<protein>
    <recommendedName>
        <fullName evidence="3">NUDIX domain-containing protein</fullName>
    </recommendedName>
</protein>
<gene>
    <name evidence="1" type="ORF">AB0H72_14600</name>
</gene>
<organism evidence="1 2">
    <name type="scientific">Nocardia fusca</name>
    <dbReference type="NCBI Taxonomy" id="941183"/>
    <lineage>
        <taxon>Bacteria</taxon>
        <taxon>Bacillati</taxon>
        <taxon>Actinomycetota</taxon>
        <taxon>Actinomycetes</taxon>
        <taxon>Mycobacteriales</taxon>
        <taxon>Nocardiaceae</taxon>
        <taxon>Nocardia</taxon>
    </lineage>
</organism>
<reference evidence="1 2" key="1">
    <citation type="submission" date="2024-06" db="EMBL/GenBank/DDBJ databases">
        <title>The Natural Products Discovery Center: Release of the First 8490 Sequenced Strains for Exploring Actinobacteria Biosynthetic Diversity.</title>
        <authorList>
            <person name="Kalkreuter E."/>
            <person name="Kautsar S.A."/>
            <person name="Yang D."/>
            <person name="Bader C.D."/>
            <person name="Teijaro C.N."/>
            <person name="Fluegel L."/>
            <person name="Davis C.M."/>
            <person name="Simpson J.R."/>
            <person name="Lauterbach L."/>
            <person name="Steele A.D."/>
            <person name="Gui C."/>
            <person name="Meng S."/>
            <person name="Li G."/>
            <person name="Viehrig K."/>
            <person name="Ye F."/>
            <person name="Su P."/>
            <person name="Kiefer A.F."/>
            <person name="Nichols A."/>
            <person name="Cepeda A.J."/>
            <person name="Yan W."/>
            <person name="Fan B."/>
            <person name="Jiang Y."/>
            <person name="Adhikari A."/>
            <person name="Zheng C.-J."/>
            <person name="Schuster L."/>
            <person name="Cowan T.M."/>
            <person name="Smanski M.J."/>
            <person name="Chevrette M.G."/>
            <person name="De Carvalho L.P.S."/>
            <person name="Shen B."/>
        </authorList>
    </citation>
    <scope>NUCLEOTIDE SEQUENCE [LARGE SCALE GENOMIC DNA]</scope>
    <source>
        <strain evidence="1 2">NPDC050671</strain>
    </source>
</reference>
<dbReference type="Gene3D" id="3.90.79.10">
    <property type="entry name" value="Nucleoside Triphosphate Pyrophosphohydrolase"/>
    <property type="match status" value="1"/>
</dbReference>
<name>A0ABV3F8G3_9NOCA</name>
<proteinExistence type="predicted"/>